<sequence>MAFALATETSRVISTPSRITAWQPPRSRSVAFSGSWSQDRPSSWCGSCSTWAAGWSGIERRRTMVSMVVGAYPRCLPRSASPWAGVVPR</sequence>
<comment type="caution">
    <text evidence="1">The sequence shown here is derived from an EMBL/GenBank/DDBJ whole genome shotgun (WGS) entry which is preliminary data.</text>
</comment>
<name>A0A101PTV4_STRCK</name>
<keyword evidence="2" id="KW-1185">Reference proteome</keyword>
<dbReference type="EMBL" id="LMWP01000048">
    <property type="protein sequence ID" value="KUN17612.1"/>
    <property type="molecule type" value="Genomic_DNA"/>
</dbReference>
<protein>
    <submittedName>
        <fullName evidence="1">Uncharacterized protein</fullName>
    </submittedName>
</protein>
<evidence type="ECO:0000313" key="1">
    <source>
        <dbReference type="EMBL" id="KUN17612.1"/>
    </source>
</evidence>
<proteinExistence type="predicted"/>
<evidence type="ECO:0000313" key="2">
    <source>
        <dbReference type="Proteomes" id="UP000053398"/>
    </source>
</evidence>
<dbReference type="Proteomes" id="UP000053398">
    <property type="component" value="Unassembled WGS sequence"/>
</dbReference>
<organism evidence="1 2">
    <name type="scientific">Streptomyces corchorusii</name>
    <name type="common">Streptomyces chibaensis</name>
    <dbReference type="NCBI Taxonomy" id="1903"/>
    <lineage>
        <taxon>Bacteria</taxon>
        <taxon>Bacillati</taxon>
        <taxon>Actinomycetota</taxon>
        <taxon>Actinomycetes</taxon>
        <taxon>Kitasatosporales</taxon>
        <taxon>Streptomycetaceae</taxon>
        <taxon>Streptomyces</taxon>
    </lineage>
</organism>
<gene>
    <name evidence="1" type="ORF">AQJ11_37760</name>
</gene>
<reference evidence="1 2" key="1">
    <citation type="submission" date="2015-10" db="EMBL/GenBank/DDBJ databases">
        <title>Draft genome sequence of Streptomyces corchorusii DSM 40340, type strain for the species Streptomyces corchorusii.</title>
        <authorList>
            <person name="Ruckert C."/>
            <person name="Winkler A."/>
            <person name="Kalinowski J."/>
            <person name="Kampfer P."/>
            <person name="Glaeser S."/>
        </authorList>
    </citation>
    <scope>NUCLEOTIDE SEQUENCE [LARGE SCALE GENOMIC DNA]</scope>
    <source>
        <strain evidence="1 2">DSM 40340</strain>
    </source>
</reference>
<dbReference type="AlphaFoldDB" id="A0A101PTV4"/>
<accession>A0A101PTV4</accession>